<sequence>MFLRSFLKSKPETGGYVKTRSGSGRLRISLQSKLMVLKKIFSLGLVWCLLLGAVSPACTRKSTSLSKKTKSFQRNQRSGKGIPCPTKDC</sequence>
<evidence type="ECO:0000313" key="2">
    <source>
        <dbReference type="EMBL" id="ALI98435.1"/>
    </source>
</evidence>
<evidence type="ECO:0000256" key="1">
    <source>
        <dbReference type="SAM" id="MobiDB-lite"/>
    </source>
</evidence>
<reference evidence="2 3" key="1">
    <citation type="submission" date="2015-08" db="EMBL/GenBank/DDBJ databases">
        <title>Complete genome sequence of Rufibacter tibetensis strain 1351t, a radiation-resistant bacterium from tibet plateau.</title>
        <authorList>
            <person name="Dai J."/>
        </authorList>
    </citation>
    <scope>NUCLEOTIDE SEQUENCE [LARGE SCALE GENOMIC DNA]</scope>
    <source>
        <strain evidence="2 3">1351</strain>
    </source>
</reference>
<protein>
    <submittedName>
        <fullName evidence="2">Uncharacterized protein</fullName>
    </submittedName>
</protein>
<dbReference type="KEGG" id="rti:DC20_04860"/>
<feature type="region of interest" description="Disordered" evidence="1">
    <location>
        <begin position="63"/>
        <end position="89"/>
    </location>
</feature>
<name>A0A0P0C0U5_9BACT</name>
<organism evidence="2 3">
    <name type="scientific">Rufibacter tibetensis</name>
    <dbReference type="NCBI Taxonomy" id="512763"/>
    <lineage>
        <taxon>Bacteria</taxon>
        <taxon>Pseudomonadati</taxon>
        <taxon>Bacteroidota</taxon>
        <taxon>Cytophagia</taxon>
        <taxon>Cytophagales</taxon>
        <taxon>Hymenobacteraceae</taxon>
        <taxon>Rufibacter</taxon>
    </lineage>
</organism>
<dbReference type="Proteomes" id="UP000061382">
    <property type="component" value="Chromosome"/>
</dbReference>
<dbReference type="STRING" id="512763.DC20_04860"/>
<evidence type="ECO:0000313" key="3">
    <source>
        <dbReference type="Proteomes" id="UP000061382"/>
    </source>
</evidence>
<accession>A0A0P0C0U5</accession>
<gene>
    <name evidence="2" type="ORF">DC20_04860</name>
</gene>
<dbReference type="AlphaFoldDB" id="A0A0P0C0U5"/>
<dbReference type="EMBL" id="CP012643">
    <property type="protein sequence ID" value="ALI98435.1"/>
    <property type="molecule type" value="Genomic_DNA"/>
</dbReference>
<proteinExistence type="predicted"/>
<dbReference type="PATRIC" id="fig|512763.3.peg.1078"/>
<keyword evidence="3" id="KW-1185">Reference proteome</keyword>